<dbReference type="Gene3D" id="3.60.21.10">
    <property type="match status" value="1"/>
</dbReference>
<feature type="domain" description="Calcineurin-like phosphoesterase" evidence="3">
    <location>
        <begin position="1"/>
        <end position="147"/>
    </location>
</feature>
<dbReference type="GO" id="GO:0016787">
    <property type="term" value="F:hydrolase activity"/>
    <property type="evidence" value="ECO:0007669"/>
    <property type="project" value="UniProtKB-UniRule"/>
</dbReference>
<dbReference type="InterPro" id="IPR029052">
    <property type="entry name" value="Metallo-depent_PP-like"/>
</dbReference>
<evidence type="ECO:0000259" key="3">
    <source>
        <dbReference type="Pfam" id="PF12850"/>
    </source>
</evidence>
<evidence type="ECO:0000256" key="2">
    <source>
        <dbReference type="RuleBase" id="RU362039"/>
    </source>
</evidence>
<proteinExistence type="inferred from homology"/>
<dbReference type="SUPFAM" id="SSF56300">
    <property type="entry name" value="Metallo-dependent phosphatases"/>
    <property type="match status" value="1"/>
</dbReference>
<keyword evidence="5" id="KW-1185">Reference proteome</keyword>
<reference evidence="4 5" key="1">
    <citation type="journal article" date="2015" name="Genome Announc.">
        <title>Expanding the biotechnology potential of lactobacilli through comparative genomics of 213 strains and associated genera.</title>
        <authorList>
            <person name="Sun Z."/>
            <person name="Harris H.M."/>
            <person name="McCann A."/>
            <person name="Guo C."/>
            <person name="Argimon S."/>
            <person name="Zhang W."/>
            <person name="Yang X."/>
            <person name="Jeffery I.B."/>
            <person name="Cooney J.C."/>
            <person name="Kagawa T.F."/>
            <person name="Liu W."/>
            <person name="Song Y."/>
            <person name="Salvetti E."/>
            <person name="Wrobel A."/>
            <person name="Rasinkangas P."/>
            <person name="Parkhill J."/>
            <person name="Rea M.C."/>
            <person name="O'Sullivan O."/>
            <person name="Ritari J."/>
            <person name="Douillard F.P."/>
            <person name="Paul Ross R."/>
            <person name="Yang R."/>
            <person name="Briner A.E."/>
            <person name="Felis G.E."/>
            <person name="de Vos W.M."/>
            <person name="Barrangou R."/>
            <person name="Klaenhammer T.R."/>
            <person name="Caufield P.W."/>
            <person name="Cui Y."/>
            <person name="Zhang H."/>
            <person name="O'Toole P.W."/>
        </authorList>
    </citation>
    <scope>NUCLEOTIDE SEQUENCE [LARGE SCALE GENOMIC DNA]</scope>
    <source>
        <strain evidence="4 5">DSM 15945</strain>
    </source>
</reference>
<keyword evidence="2" id="KW-0479">Metal-binding</keyword>
<dbReference type="RefSeq" id="WP_054650539.1">
    <property type="nucleotide sequence ID" value="NZ_AZFJ01000054.1"/>
</dbReference>
<protein>
    <recommendedName>
        <fullName evidence="2">Phosphoesterase</fullName>
        <ecNumber evidence="2">3.1.4.-</ecNumber>
    </recommendedName>
</protein>
<organism evidence="4 5">
    <name type="scientific">Lacticaseibacillus pantheris DSM 15945 = JCM 12539 = NBRC 106106</name>
    <dbReference type="NCBI Taxonomy" id="1423783"/>
    <lineage>
        <taxon>Bacteria</taxon>
        <taxon>Bacillati</taxon>
        <taxon>Bacillota</taxon>
        <taxon>Bacilli</taxon>
        <taxon>Lactobacillales</taxon>
        <taxon>Lactobacillaceae</taxon>
        <taxon>Lacticaseibacillus</taxon>
    </lineage>
</organism>
<comment type="similarity">
    <text evidence="1 2">Belongs to the metallophosphoesterase superfamily. YfcE family.</text>
</comment>
<dbReference type="PATRIC" id="fig|1423783.4.peg.1866"/>
<dbReference type="Proteomes" id="UP000051922">
    <property type="component" value="Unassembled WGS sequence"/>
</dbReference>
<dbReference type="NCBIfam" id="TIGR00040">
    <property type="entry name" value="yfcE"/>
    <property type="match status" value="1"/>
</dbReference>
<dbReference type="OrthoDB" id="9800565at2"/>
<dbReference type="Pfam" id="PF12850">
    <property type="entry name" value="Metallophos_2"/>
    <property type="match status" value="1"/>
</dbReference>
<dbReference type="GO" id="GO:0046872">
    <property type="term" value="F:metal ion binding"/>
    <property type="evidence" value="ECO:0007669"/>
    <property type="project" value="UniProtKB-KW"/>
</dbReference>
<accession>A0A0R1TUV4</accession>
<evidence type="ECO:0000313" key="5">
    <source>
        <dbReference type="Proteomes" id="UP000051922"/>
    </source>
</evidence>
<dbReference type="InterPro" id="IPR024654">
    <property type="entry name" value="Calcineurin-like_PHP_lpxH"/>
</dbReference>
<name>A0A0R1TUV4_9LACO</name>
<comment type="caution">
    <text evidence="4">The sequence shown here is derived from an EMBL/GenBank/DDBJ whole genome shotgun (WGS) entry which is preliminary data.</text>
</comment>
<dbReference type="PANTHER" id="PTHR11124">
    <property type="entry name" value="VACUOLAR SORTING PROTEIN VPS29"/>
    <property type="match status" value="1"/>
</dbReference>
<evidence type="ECO:0000256" key="1">
    <source>
        <dbReference type="ARBA" id="ARBA00008950"/>
    </source>
</evidence>
<dbReference type="AlphaFoldDB" id="A0A0R1TUV4"/>
<dbReference type="EC" id="3.1.4.-" evidence="2"/>
<comment type="cofactor">
    <cofactor evidence="2">
        <name>a divalent metal cation</name>
        <dbReference type="ChEBI" id="CHEBI:60240"/>
    </cofactor>
</comment>
<dbReference type="STRING" id="1423783.FC50_GL001821"/>
<dbReference type="EMBL" id="AZFJ01000054">
    <property type="protein sequence ID" value="KRL85030.1"/>
    <property type="molecule type" value="Genomic_DNA"/>
</dbReference>
<dbReference type="InterPro" id="IPR000979">
    <property type="entry name" value="Phosphodiesterase_MJ0936/Vps29"/>
</dbReference>
<sequence>MKILVASDTHGDALVLQELLTEYPHMDGYFYCGDSELRASDPVFDTWRAVQGNMDFDPGFPMTLTVPVGAHTAFMAHGHKYAVGWRRDELVAAGVAAGADIILYGHTHVALAEVHQNVLVVNPGSISQPRGDLAPLGGMYAVVTVDDDGRRVEYGTRTRGLIPKLTRTFPVGSE</sequence>
<gene>
    <name evidence="4" type="ORF">FC50_GL001821</name>
</gene>
<evidence type="ECO:0000313" key="4">
    <source>
        <dbReference type="EMBL" id="KRL85030.1"/>
    </source>
</evidence>